<proteinExistence type="predicted"/>
<organism evidence="2">
    <name type="scientific">Odontella aurita</name>
    <dbReference type="NCBI Taxonomy" id="265563"/>
    <lineage>
        <taxon>Eukaryota</taxon>
        <taxon>Sar</taxon>
        <taxon>Stramenopiles</taxon>
        <taxon>Ochrophyta</taxon>
        <taxon>Bacillariophyta</taxon>
        <taxon>Mediophyceae</taxon>
        <taxon>Biddulphiophycidae</taxon>
        <taxon>Eupodiscales</taxon>
        <taxon>Odontellaceae</taxon>
        <taxon>Odontella</taxon>
    </lineage>
</organism>
<evidence type="ECO:0000256" key="1">
    <source>
        <dbReference type="SAM" id="MobiDB-lite"/>
    </source>
</evidence>
<feature type="compositionally biased region" description="Basic and acidic residues" evidence="1">
    <location>
        <begin position="175"/>
        <end position="189"/>
    </location>
</feature>
<accession>A0A7S4MWE8</accession>
<evidence type="ECO:0000313" key="2">
    <source>
        <dbReference type="EMBL" id="CAE2248869.1"/>
    </source>
</evidence>
<feature type="compositionally biased region" description="Polar residues" evidence="1">
    <location>
        <begin position="28"/>
        <end position="38"/>
    </location>
</feature>
<dbReference type="EMBL" id="HBKQ01029695">
    <property type="protein sequence ID" value="CAE2248869.1"/>
    <property type="molecule type" value="Transcribed_RNA"/>
</dbReference>
<sequence>MIQRAACAARQDRAGNSVKENEARSVASGISTMTTMWGLQSIPEGKDKVDTGDRAQSMAGTTYDATGLHPMDPSVKDQQDPPSAVHGATQAIYPDASAGNDNGTKQDEAAGETGEDPEDAQRDQAAQAPQVNATILPPPNAFDLPSDTSETNTTFGDLVSMAGGSASSAGNTRFGEFDDPKNKGKARNEDDNETSFIELFEGDMPEFWHAEDH</sequence>
<gene>
    <name evidence="2" type="ORF">OAUR00152_LOCUS20225</name>
</gene>
<feature type="compositionally biased region" description="Basic and acidic residues" evidence="1">
    <location>
        <begin position="44"/>
        <end position="53"/>
    </location>
</feature>
<name>A0A7S4MWE8_9STRA</name>
<feature type="compositionally biased region" description="Polar residues" evidence="1">
    <location>
        <begin position="146"/>
        <end position="155"/>
    </location>
</feature>
<feature type="region of interest" description="Disordered" evidence="1">
    <location>
        <begin position="1"/>
        <end position="194"/>
    </location>
</feature>
<feature type="compositionally biased region" description="Acidic residues" evidence="1">
    <location>
        <begin position="109"/>
        <end position="118"/>
    </location>
</feature>
<protein>
    <submittedName>
        <fullName evidence="2">Uncharacterized protein</fullName>
    </submittedName>
</protein>
<dbReference type="AlphaFoldDB" id="A0A7S4MWE8"/>
<reference evidence="2" key="1">
    <citation type="submission" date="2021-01" db="EMBL/GenBank/DDBJ databases">
        <authorList>
            <person name="Corre E."/>
            <person name="Pelletier E."/>
            <person name="Niang G."/>
            <person name="Scheremetjew M."/>
            <person name="Finn R."/>
            <person name="Kale V."/>
            <person name="Holt S."/>
            <person name="Cochrane G."/>
            <person name="Meng A."/>
            <person name="Brown T."/>
            <person name="Cohen L."/>
        </authorList>
    </citation>
    <scope>NUCLEOTIDE SEQUENCE</scope>
    <source>
        <strain evidence="2">Isolate 1302-5</strain>
    </source>
</reference>